<keyword evidence="4" id="KW-1185">Reference proteome</keyword>
<keyword evidence="2" id="KW-0732">Signal</keyword>
<dbReference type="RefSeq" id="WP_102651407.1">
    <property type="nucleotide sequence ID" value="NZ_PNRF01000001.1"/>
</dbReference>
<dbReference type="OrthoDB" id="8560395at2"/>
<dbReference type="InterPro" id="IPR021300">
    <property type="entry name" value="Integr_conj_element_PFL4695"/>
</dbReference>
<evidence type="ECO:0000256" key="1">
    <source>
        <dbReference type="SAM" id="MobiDB-lite"/>
    </source>
</evidence>
<feature type="region of interest" description="Disordered" evidence="1">
    <location>
        <begin position="42"/>
        <end position="76"/>
    </location>
</feature>
<name>A0A2N7UE44_9GAMM</name>
<organism evidence="3 4">
    <name type="scientific">Billgrantia endophytica</name>
    <dbReference type="NCBI Taxonomy" id="2033802"/>
    <lineage>
        <taxon>Bacteria</taxon>
        <taxon>Pseudomonadati</taxon>
        <taxon>Pseudomonadota</taxon>
        <taxon>Gammaproteobacteria</taxon>
        <taxon>Oceanospirillales</taxon>
        <taxon>Halomonadaceae</taxon>
        <taxon>Billgrantia</taxon>
    </lineage>
</organism>
<proteinExistence type="predicted"/>
<comment type="caution">
    <text evidence="3">The sequence shown here is derived from an EMBL/GenBank/DDBJ whole genome shotgun (WGS) entry which is preliminary data.</text>
</comment>
<dbReference type="EMBL" id="PNRF01000001">
    <property type="protein sequence ID" value="PMR78728.1"/>
    <property type="molecule type" value="Genomic_DNA"/>
</dbReference>
<feature type="chain" id="PRO_5014672991" evidence="2">
    <location>
        <begin position="26"/>
        <end position="181"/>
    </location>
</feature>
<reference evidence="3 4" key="1">
    <citation type="submission" date="2018-01" db="EMBL/GenBank/DDBJ databases">
        <title>Halomonas endophytica sp. nov., isolated from storage liquid in the stems of Populus euphratica.</title>
        <authorList>
            <person name="Chen C."/>
        </authorList>
    </citation>
    <scope>NUCLEOTIDE SEQUENCE [LARGE SCALE GENOMIC DNA]</scope>
    <source>
        <strain evidence="3 4">MC28</strain>
    </source>
</reference>
<dbReference type="Pfam" id="PF11072">
    <property type="entry name" value="DUF2859"/>
    <property type="match status" value="1"/>
</dbReference>
<dbReference type="NCBIfam" id="TIGR03765">
    <property type="entry name" value="ICE_PFL_4695"/>
    <property type="match status" value="1"/>
</dbReference>
<protein>
    <submittedName>
        <fullName evidence="3">Integrating conjugative element protein</fullName>
    </submittedName>
</protein>
<evidence type="ECO:0000313" key="4">
    <source>
        <dbReference type="Proteomes" id="UP000235803"/>
    </source>
</evidence>
<accession>A0A2N7UE44</accession>
<evidence type="ECO:0000313" key="3">
    <source>
        <dbReference type="EMBL" id="PMR78728.1"/>
    </source>
</evidence>
<dbReference type="AlphaFoldDB" id="A0A2N7UE44"/>
<gene>
    <name evidence="3" type="ORF">C1H69_00170</name>
</gene>
<evidence type="ECO:0000256" key="2">
    <source>
        <dbReference type="SAM" id="SignalP"/>
    </source>
</evidence>
<sequence>MTPYVRIPRLFVGLLLAWLTLPASADPPLIVVEDHGGASALPYYQALNPQPDSPPPATPPQVSAPARPSEGGNEADMLPVRSVSLSPGVVQRRVIQAPGLTPLFLVGSDDRSHAWLEQRLPILRELGAVGLVVNVESQAELEALRRSASGLTLSPVAGDDLAARLGLHHYPVLITATGIEQ</sequence>
<dbReference type="Proteomes" id="UP000235803">
    <property type="component" value="Unassembled WGS sequence"/>
</dbReference>
<feature type="signal peptide" evidence="2">
    <location>
        <begin position="1"/>
        <end position="25"/>
    </location>
</feature>